<evidence type="ECO:0000313" key="3">
    <source>
        <dbReference type="EMBL" id="KAG7294450.1"/>
    </source>
</evidence>
<dbReference type="AlphaFoldDB" id="A0AAD4I5P6"/>
<dbReference type="InterPro" id="IPR010730">
    <property type="entry name" value="HET"/>
</dbReference>
<protein>
    <recommendedName>
        <fullName evidence="2">Heterokaryon incompatibility domain-containing protein</fullName>
    </recommendedName>
</protein>
<proteinExistence type="predicted"/>
<evidence type="ECO:0000256" key="1">
    <source>
        <dbReference type="SAM" id="MobiDB-lite"/>
    </source>
</evidence>
<feature type="compositionally biased region" description="Basic residues" evidence="1">
    <location>
        <begin position="104"/>
        <end position="117"/>
    </location>
</feature>
<evidence type="ECO:0000259" key="2">
    <source>
        <dbReference type="Pfam" id="PF06985"/>
    </source>
</evidence>
<comment type="caution">
    <text evidence="3">The sequence shown here is derived from an EMBL/GenBank/DDBJ whole genome shotgun (WGS) entry which is preliminary data.</text>
</comment>
<dbReference type="PANTHER" id="PTHR33112">
    <property type="entry name" value="DOMAIN PROTEIN, PUTATIVE-RELATED"/>
    <property type="match status" value="1"/>
</dbReference>
<dbReference type="EMBL" id="JAHCVI010000001">
    <property type="protein sequence ID" value="KAG7294450.1"/>
    <property type="molecule type" value="Genomic_DNA"/>
</dbReference>
<dbReference type="Pfam" id="PF06985">
    <property type="entry name" value="HET"/>
    <property type="match status" value="1"/>
</dbReference>
<name>A0AAD4I5P6_9PEZI</name>
<accession>A0AAD4I5P6</accession>
<organism evidence="3 4">
    <name type="scientific">Staphylotrichum longicolle</name>
    <dbReference type="NCBI Taxonomy" id="669026"/>
    <lineage>
        <taxon>Eukaryota</taxon>
        <taxon>Fungi</taxon>
        <taxon>Dikarya</taxon>
        <taxon>Ascomycota</taxon>
        <taxon>Pezizomycotina</taxon>
        <taxon>Sordariomycetes</taxon>
        <taxon>Sordariomycetidae</taxon>
        <taxon>Sordariales</taxon>
        <taxon>Chaetomiaceae</taxon>
        <taxon>Staphylotrichum</taxon>
    </lineage>
</organism>
<feature type="domain" description="Heterokaryon incompatibility" evidence="2">
    <location>
        <begin position="245"/>
        <end position="430"/>
    </location>
</feature>
<gene>
    <name evidence="3" type="ORF">NEMBOFW57_004523</name>
</gene>
<feature type="compositionally biased region" description="Acidic residues" evidence="1">
    <location>
        <begin position="85"/>
        <end position="98"/>
    </location>
</feature>
<reference evidence="3" key="1">
    <citation type="submission" date="2023-02" db="EMBL/GenBank/DDBJ databases">
        <authorList>
            <person name="Palmer J.M."/>
        </authorList>
    </citation>
    <scope>NUCLEOTIDE SEQUENCE</scope>
    <source>
        <strain evidence="3">FW57</strain>
    </source>
</reference>
<sequence length="758" mass="84126">MAPDMCLVCLDLDYDKFAATPGLHGEDQSLEVYPLPRYRINSRHRVAAAADGGCKLCSVLTEGMLHCWGDQAPRDVDPRPHGLDFDDESDSSDSSEGNDEIKQAGRRRTGKQRKKQGAHGVDKDKICIELRPERTLAVTWLDTLWRSDFMFAGIHPRLEFYVDAGNPRPAICDAFGRAPGVTSGIDVKSAANILTRWLDGCKNHPACSGQPAKLPRRLLDLSQAGLPRLVETDTIETTSTILPGYTTLSYCWGVPGRDAHPPRTTRDTYRARTKGIEWAELPTLFQDAILLTRALGCNFLWADSLCIIQDDEQDWIEQSATMADVYSLGYLTIAAVAATSPSASLFDERRAFVGMSSRRPRESAPPIPAADFEPMTTHAIEYPGPPSTGTPAPVHVRHSHSHTHGFVLASGGQRSSAASPLLARAWALQERLLSRRVVFFTASEMLWQCREGFRCECGDMDSFSAVLPRMHQASADYKGTRPRDWDSEGASVGRIQHTLAQLARGQCSAQQARDVWPEVVRQYANLTLTRESNRPYAIAGIARRIQEATGDTYLAGLWQEDLPRGLLWVGLPLWSTKTRRRLGIPSWSWMSRDTPEARARAWMMNKCHDNFRADPRLRVVAEGTFCLKKEGDEFGAVVDGQVQLEAAMRRAVVTDLGNPITGYFLLKFGDDDCDDVGQRVDLDCAYDETEPVRPGDVVYCVLLGTDNSEERQEPEEKSGQSLVLREVEGRQGVYRRVGVSSHPPDLFAEVPVAVVTII</sequence>
<evidence type="ECO:0000313" key="4">
    <source>
        <dbReference type="Proteomes" id="UP001197093"/>
    </source>
</evidence>
<dbReference type="Proteomes" id="UP001197093">
    <property type="component" value="Unassembled WGS sequence"/>
</dbReference>
<keyword evidence="4" id="KW-1185">Reference proteome</keyword>
<dbReference type="PANTHER" id="PTHR33112:SF13">
    <property type="entry name" value="HETEROKARYON INCOMPATIBILITY DOMAIN-CONTAINING PROTEIN"/>
    <property type="match status" value="1"/>
</dbReference>
<feature type="region of interest" description="Disordered" evidence="1">
    <location>
        <begin position="78"/>
        <end position="118"/>
    </location>
</feature>